<reference evidence="2 3" key="1">
    <citation type="submission" date="2018-06" db="EMBL/GenBank/DDBJ databases">
        <title>Actinomadura craniellae sp. nov. isolated from marine sponge Craniella sp.</title>
        <authorList>
            <person name="Li L."/>
            <person name="Xu Q.H."/>
            <person name="Lin H.W."/>
            <person name="Lu Y.H."/>
        </authorList>
    </citation>
    <scope>NUCLEOTIDE SEQUENCE [LARGE SCALE GENOMIC DNA]</scope>
    <source>
        <strain evidence="2 3">LHW63021</strain>
    </source>
</reference>
<dbReference type="InterPro" id="IPR043917">
    <property type="entry name" value="DUF5753"/>
</dbReference>
<evidence type="ECO:0000259" key="1">
    <source>
        <dbReference type="Pfam" id="PF19054"/>
    </source>
</evidence>
<proteinExistence type="predicted"/>
<gene>
    <name evidence="2" type="ORF">DPM19_26080</name>
</gene>
<accession>A0A365GZC8</accession>
<comment type="caution">
    <text evidence="2">The sequence shown here is derived from an EMBL/GenBank/DDBJ whole genome shotgun (WGS) entry which is preliminary data.</text>
</comment>
<dbReference type="OrthoDB" id="3466567at2"/>
<organism evidence="2 3">
    <name type="scientific">Actinomadura craniellae</name>
    <dbReference type="NCBI Taxonomy" id="2231787"/>
    <lineage>
        <taxon>Bacteria</taxon>
        <taxon>Bacillati</taxon>
        <taxon>Actinomycetota</taxon>
        <taxon>Actinomycetes</taxon>
        <taxon>Streptosporangiales</taxon>
        <taxon>Thermomonosporaceae</taxon>
        <taxon>Actinomadura</taxon>
    </lineage>
</organism>
<keyword evidence="3" id="KW-1185">Reference proteome</keyword>
<dbReference type="Pfam" id="PF19054">
    <property type="entry name" value="DUF5753"/>
    <property type="match status" value="1"/>
</dbReference>
<feature type="domain" description="DUF5753" evidence="1">
    <location>
        <begin position="94"/>
        <end position="265"/>
    </location>
</feature>
<evidence type="ECO:0000313" key="2">
    <source>
        <dbReference type="EMBL" id="RAY12194.1"/>
    </source>
</evidence>
<dbReference type="Proteomes" id="UP000251891">
    <property type="component" value="Unassembled WGS sequence"/>
</dbReference>
<dbReference type="AlphaFoldDB" id="A0A365GZC8"/>
<dbReference type="EMBL" id="QLYX01000014">
    <property type="protein sequence ID" value="RAY12194.1"/>
    <property type="molecule type" value="Genomic_DNA"/>
</dbReference>
<sequence length="271" mass="30654">MSTPPIDPKSSARAFYAVQLRRVRTTAKMTQPQVGGLPEVMVSGKLIGHVENCYRLPSLRLSKGLDRAFGYEEFFESMYTAVMRESGLPAGFWEYIELEALANMIRMYDNFLVNGLLQTPDYAREVLRAGQKDDKLEELIKTRLARQEILRREDPPWLVALLDESVVRRTVGDRAVMKEQLEHLLRLAQEPNITIHIVPDGAPVYPEGAFHILGFRNEPDVGYVESAGGWGRVIERSEEVSEFGVLYEMIRSVALPAAGSERFIRTVLEGL</sequence>
<name>A0A365GZC8_9ACTN</name>
<dbReference type="RefSeq" id="WP_111870685.1">
    <property type="nucleotide sequence ID" value="NZ_QLYX01000014.1"/>
</dbReference>
<evidence type="ECO:0000313" key="3">
    <source>
        <dbReference type="Proteomes" id="UP000251891"/>
    </source>
</evidence>
<protein>
    <recommendedName>
        <fullName evidence="1">DUF5753 domain-containing protein</fullName>
    </recommendedName>
</protein>